<keyword evidence="1" id="KW-1133">Transmembrane helix</keyword>
<comment type="caution">
    <text evidence="2">The sequence shown here is derived from an EMBL/GenBank/DDBJ whole genome shotgun (WGS) entry which is preliminary data.</text>
</comment>
<keyword evidence="3" id="KW-1185">Reference proteome</keyword>
<feature type="transmembrane region" description="Helical" evidence="1">
    <location>
        <begin position="114"/>
        <end position="131"/>
    </location>
</feature>
<evidence type="ECO:0000313" key="3">
    <source>
        <dbReference type="Proteomes" id="UP001597040"/>
    </source>
</evidence>
<keyword evidence="1" id="KW-0812">Transmembrane</keyword>
<gene>
    <name evidence="2" type="ORF">ACFQ3N_07550</name>
</gene>
<evidence type="ECO:0000313" key="2">
    <source>
        <dbReference type="EMBL" id="MFD1038264.1"/>
    </source>
</evidence>
<reference evidence="3" key="1">
    <citation type="journal article" date="2019" name="Int. J. Syst. Evol. Microbiol.">
        <title>The Global Catalogue of Microorganisms (GCM) 10K type strain sequencing project: providing services to taxonomists for standard genome sequencing and annotation.</title>
        <authorList>
            <consortium name="The Broad Institute Genomics Platform"/>
            <consortium name="The Broad Institute Genome Sequencing Center for Infectious Disease"/>
            <person name="Wu L."/>
            <person name="Ma J."/>
        </authorList>
    </citation>
    <scope>NUCLEOTIDE SEQUENCE [LARGE SCALE GENOMIC DNA]</scope>
    <source>
        <strain evidence="3">CCUG 56754</strain>
    </source>
</reference>
<sequence>MDFLKLALSIFIILPIVSITRELGYVIASKLFGAKETKITIGSGPHFFKFWLLEVRKYYFMYSWCSYDSLRTDAKLAHIIIYSSPIVANVSVAFIINALLANDMLDMVTFWNQFIFYSFYFVLFDAIPMYYPDGQPSSGRVIFDLIRYGKRSDFERSDPQLDTTTYED</sequence>
<dbReference type="RefSeq" id="WP_390361077.1">
    <property type="nucleotide sequence ID" value="NZ_JBHTKJ010000016.1"/>
</dbReference>
<feature type="transmembrane region" description="Helical" evidence="1">
    <location>
        <begin position="79"/>
        <end position="102"/>
    </location>
</feature>
<feature type="transmembrane region" description="Helical" evidence="1">
    <location>
        <begin position="6"/>
        <end position="28"/>
    </location>
</feature>
<dbReference type="Proteomes" id="UP001597040">
    <property type="component" value="Unassembled WGS sequence"/>
</dbReference>
<name>A0ABW3LLG0_9BACI</name>
<dbReference type="EMBL" id="JBHTKJ010000016">
    <property type="protein sequence ID" value="MFD1038264.1"/>
    <property type="molecule type" value="Genomic_DNA"/>
</dbReference>
<accession>A0ABW3LLG0</accession>
<proteinExistence type="predicted"/>
<organism evidence="2 3">
    <name type="scientific">Virgibacillus byunsanensis</name>
    <dbReference type="NCBI Taxonomy" id="570945"/>
    <lineage>
        <taxon>Bacteria</taxon>
        <taxon>Bacillati</taxon>
        <taxon>Bacillota</taxon>
        <taxon>Bacilli</taxon>
        <taxon>Bacillales</taxon>
        <taxon>Bacillaceae</taxon>
        <taxon>Virgibacillus</taxon>
    </lineage>
</organism>
<keyword evidence="1" id="KW-0472">Membrane</keyword>
<evidence type="ECO:0000256" key="1">
    <source>
        <dbReference type="SAM" id="Phobius"/>
    </source>
</evidence>
<protein>
    <submittedName>
        <fullName evidence="2">Uncharacterized protein</fullName>
    </submittedName>
</protein>